<evidence type="ECO:0000256" key="1">
    <source>
        <dbReference type="SAM" id="SignalP"/>
    </source>
</evidence>
<comment type="caution">
    <text evidence="3">The sequence shown here is derived from an EMBL/GenBank/DDBJ whole genome shotgun (WGS) entry which is preliminary data.</text>
</comment>
<name>A0A7J4YML2_9BACE</name>
<dbReference type="AlphaFoldDB" id="A0A7J4YML2"/>
<accession>A0A7J4YML2</accession>
<evidence type="ECO:0000259" key="2">
    <source>
        <dbReference type="Pfam" id="PF16130"/>
    </source>
</evidence>
<dbReference type="Proteomes" id="UP000421791">
    <property type="component" value="Unassembled WGS sequence"/>
</dbReference>
<dbReference type="InterPro" id="IPR031025">
    <property type="entry name" value="LruC_dom"/>
</dbReference>
<evidence type="ECO:0000313" key="6">
    <source>
        <dbReference type="Proteomes" id="UP000440198"/>
    </source>
</evidence>
<dbReference type="EMBL" id="VWAK01000021">
    <property type="protein sequence ID" value="KAA5229615.1"/>
    <property type="molecule type" value="Genomic_DNA"/>
</dbReference>
<protein>
    <submittedName>
        <fullName evidence="3">LruC domain-containing protein</fullName>
    </submittedName>
</protein>
<evidence type="ECO:0000313" key="4">
    <source>
        <dbReference type="EMBL" id="KAA5253863.1"/>
    </source>
</evidence>
<keyword evidence="1" id="KW-0732">Signal</keyword>
<reference evidence="5 6" key="1">
    <citation type="journal article" date="2019" name="Nat. Med.">
        <title>A library of human gut bacterial isolates paired with longitudinal multiomics data enables mechanistic microbiome research.</title>
        <authorList>
            <person name="Poyet M."/>
            <person name="Groussin M."/>
            <person name="Gibbons S.M."/>
            <person name="Avila-Pacheco J."/>
            <person name="Jiang X."/>
            <person name="Kearney S.M."/>
            <person name="Perrotta A.R."/>
            <person name="Berdy B."/>
            <person name="Zhao S."/>
            <person name="Lieberman T.D."/>
            <person name="Swanson P.K."/>
            <person name="Smith M."/>
            <person name="Roesemann S."/>
            <person name="Alexander J.E."/>
            <person name="Rich S.A."/>
            <person name="Livny J."/>
            <person name="Vlamakis H."/>
            <person name="Clish C."/>
            <person name="Bullock K."/>
            <person name="Deik A."/>
            <person name="Scott J."/>
            <person name="Pierce K.A."/>
            <person name="Xavier R.J."/>
            <person name="Alm E.J."/>
        </authorList>
    </citation>
    <scope>NUCLEOTIDE SEQUENCE [LARGE SCALE GENOMIC DNA]</scope>
    <source>
        <strain evidence="4 6">BIOML-A2</strain>
        <strain evidence="3 5">BIOML-A6</strain>
    </source>
</reference>
<evidence type="ECO:0000313" key="5">
    <source>
        <dbReference type="Proteomes" id="UP000421791"/>
    </source>
</evidence>
<dbReference type="NCBIfam" id="TIGR04456">
    <property type="entry name" value="LruC_dom"/>
    <property type="match status" value="1"/>
</dbReference>
<feature type="signal peptide" evidence="1">
    <location>
        <begin position="1"/>
        <end position="19"/>
    </location>
</feature>
<dbReference type="EMBL" id="VWAG01000041">
    <property type="protein sequence ID" value="KAA5253863.1"/>
    <property type="molecule type" value="Genomic_DNA"/>
</dbReference>
<organism evidence="3 5">
    <name type="scientific">Bacteroides finegoldii</name>
    <dbReference type="NCBI Taxonomy" id="338188"/>
    <lineage>
        <taxon>Bacteria</taxon>
        <taxon>Pseudomonadati</taxon>
        <taxon>Bacteroidota</taxon>
        <taxon>Bacteroidia</taxon>
        <taxon>Bacteroidales</taxon>
        <taxon>Bacteroidaceae</taxon>
        <taxon>Bacteroides</taxon>
    </lineage>
</organism>
<dbReference type="InterPro" id="IPR032295">
    <property type="entry name" value="DUF4842"/>
</dbReference>
<feature type="chain" id="PRO_5044658442" evidence="1">
    <location>
        <begin position="20"/>
        <end position="432"/>
    </location>
</feature>
<dbReference type="Proteomes" id="UP000440198">
    <property type="component" value="Unassembled WGS sequence"/>
</dbReference>
<proteinExistence type="predicted"/>
<evidence type="ECO:0000313" key="3">
    <source>
        <dbReference type="EMBL" id="KAA5229615.1"/>
    </source>
</evidence>
<feature type="domain" description="DUF4842" evidence="2">
    <location>
        <begin position="213"/>
        <end position="419"/>
    </location>
</feature>
<gene>
    <name evidence="4" type="ORF">F2Z09_16980</name>
    <name evidence="3" type="ORF">F2Z22_13010</name>
</gene>
<dbReference type="PROSITE" id="PS51257">
    <property type="entry name" value="PROKAR_LIPOPROTEIN"/>
    <property type="match status" value="1"/>
</dbReference>
<keyword evidence="6" id="KW-1185">Reference proteome</keyword>
<dbReference type="GeneID" id="92986658"/>
<dbReference type="RefSeq" id="WP_007758014.1">
    <property type="nucleotide sequence ID" value="NZ_JADNLJ010000010.1"/>
</dbReference>
<sequence length="432" mass="49142">MKKKTVLFASCLLGTLAFSSCEKNLYDESKQPEKELQMKDLDIPADFQWKLTQVSETTVSSTIPTPTIVSFFLDEACSEEEKLATIPVYAETSSLPLSIPTYAKTLYAQYKNGSGAMIKATMPINPDGSFSLSINDNNNTTSRAVTRGHDIEDDIDYDKWEGVIYHPKNGWGTIMFEDQFPSLGDYDFNDFVVNYKVQFEVGKQKGNDYKSKQIVIGLRLKAVGGIFPYSPYLKLKEIKKHEAEVEMINAKTRKPLEVKYVDNKKNYLIIDCSELIKNLPKGESQYFNTERGALVSTNDLPEIIITIDLNVAKEVEEILEDDKFDLYLKRNDDGTEIHMNGIEPVGYKYPFKDSNLLPVYESDGDEEDDNYYFSKERLIWGLRVPGNVAHAVEKANFLKAYPGFWKWATSSGKNEQNWYGQGNADKSLLIYN</sequence>
<dbReference type="Pfam" id="PF16130">
    <property type="entry name" value="DUF4842"/>
    <property type="match status" value="1"/>
</dbReference>